<dbReference type="AlphaFoldDB" id="A0A7C8IQ38"/>
<dbReference type="Gene3D" id="2.60.40.1210">
    <property type="entry name" value="Cellobiose dehydrogenase, cytochrome domain"/>
    <property type="match status" value="1"/>
</dbReference>
<protein>
    <recommendedName>
        <fullName evidence="7">Heterokaryon incompatibility domain-containing protein</fullName>
    </recommendedName>
</protein>
<reference evidence="5 6" key="1">
    <citation type="submission" date="2019-12" db="EMBL/GenBank/DDBJ databases">
        <title>Draft genome sequence of the ascomycete Xylaria multiplex DSM 110363.</title>
        <authorList>
            <person name="Buettner E."/>
            <person name="Kellner H."/>
        </authorList>
    </citation>
    <scope>NUCLEOTIDE SEQUENCE [LARGE SCALE GENOMIC DNA]</scope>
    <source>
        <strain evidence="5 6">DSM 110363</strain>
    </source>
</reference>
<evidence type="ECO:0000256" key="2">
    <source>
        <dbReference type="SAM" id="SignalP"/>
    </source>
</evidence>
<dbReference type="InParanoid" id="A0A7C8IQ38"/>
<dbReference type="PANTHER" id="PTHR24148:SF64">
    <property type="entry name" value="HETEROKARYON INCOMPATIBILITY DOMAIN-CONTAINING PROTEIN"/>
    <property type="match status" value="1"/>
</dbReference>
<dbReference type="Pfam" id="PF16010">
    <property type="entry name" value="CDH-cyt"/>
    <property type="match status" value="1"/>
</dbReference>
<dbReference type="SUPFAM" id="SSF49344">
    <property type="entry name" value="CBD9-like"/>
    <property type="match status" value="1"/>
</dbReference>
<dbReference type="EMBL" id="WUBL01000036">
    <property type="protein sequence ID" value="KAF2969429.1"/>
    <property type="molecule type" value="Genomic_DNA"/>
</dbReference>
<dbReference type="CDD" id="cd09630">
    <property type="entry name" value="CDH_like_cytochrome"/>
    <property type="match status" value="1"/>
</dbReference>
<dbReference type="OrthoDB" id="4739467at2759"/>
<evidence type="ECO:0000313" key="5">
    <source>
        <dbReference type="EMBL" id="KAF2969429.1"/>
    </source>
</evidence>
<name>A0A7C8IQ38_9PEZI</name>
<accession>A0A7C8IQ38</accession>
<evidence type="ECO:0000313" key="6">
    <source>
        <dbReference type="Proteomes" id="UP000481858"/>
    </source>
</evidence>
<evidence type="ECO:0000259" key="4">
    <source>
        <dbReference type="Pfam" id="PF16010"/>
    </source>
</evidence>
<keyword evidence="6" id="KW-1185">Reference proteome</keyword>
<evidence type="ECO:0000256" key="1">
    <source>
        <dbReference type="SAM" id="MobiDB-lite"/>
    </source>
</evidence>
<dbReference type="Pfam" id="PF26639">
    <property type="entry name" value="Het-6_barrel"/>
    <property type="match status" value="1"/>
</dbReference>
<evidence type="ECO:0008006" key="7">
    <source>
        <dbReference type="Google" id="ProtNLM"/>
    </source>
</evidence>
<feature type="region of interest" description="Disordered" evidence="1">
    <location>
        <begin position="962"/>
        <end position="999"/>
    </location>
</feature>
<dbReference type="Proteomes" id="UP000481858">
    <property type="component" value="Unassembled WGS sequence"/>
</dbReference>
<gene>
    <name evidence="5" type="ORF">GQX73_g4122</name>
</gene>
<dbReference type="InterPro" id="IPR010730">
    <property type="entry name" value="HET"/>
</dbReference>
<feature type="signal peptide" evidence="2">
    <location>
        <begin position="1"/>
        <end position="19"/>
    </location>
</feature>
<comment type="caution">
    <text evidence="5">The sequence shown here is derived from an EMBL/GenBank/DDBJ whole genome shotgun (WGS) entry which is preliminary data.</text>
</comment>
<proteinExistence type="predicted"/>
<feature type="chain" id="PRO_5028940304" description="Heterokaryon incompatibility domain-containing protein" evidence="2">
    <location>
        <begin position="20"/>
        <end position="1174"/>
    </location>
</feature>
<feature type="compositionally biased region" description="Polar residues" evidence="1">
    <location>
        <begin position="962"/>
        <end position="997"/>
    </location>
</feature>
<dbReference type="InterPro" id="IPR015920">
    <property type="entry name" value="Cellobiose_DH-like_cyt"/>
</dbReference>
<evidence type="ECO:0000259" key="3">
    <source>
        <dbReference type="Pfam" id="PF06985"/>
    </source>
</evidence>
<sequence length="1174" mass="130404">MNLLSVLYTVAFLLGIANAAQYCDAVTSVCYSETKAGDLYVRVAIPAVDQDPFDMLLQIVAPKTAAGWAAIAWGGKMTKNPITVAWANGNKTVVSSRWADTRTPPVPYRNATYTVLKGSTSNATHWTLTALCSQCAAWIADNAKSALNPNDKAAKFAYALSPTPPSQPANNASSITKHTIHATFTVDLAAAKTEKFEEYITALVIGAAEAANPLAKPIKLKPSEAKMDYNGLEINGRQIRLITITPPRAGENRETDTIRCTLEVRENPLAVQEPRSESNGPTSQEYMNFDDCVTEPPLELLVEQIRWMMEPLEAQMKGRSLAKRAMLKIRSKILRRDVDPTIRIPVEAIPELLTPDERQTTMLAQAPDLHRRLQSQMGIFEVFEDASGASIVITDPPKINYHYVGEMYWKHLNPFCQPRHPRSTEQYMLEWVKNRDRYIALSYAWGPPEPTATIIINGQSVHVRANLESALRQLRNMTYFKCLGKIWIDSLCINQNDNLEKQRQVQMMADIYRNAGNVIVWVGPTADESDLVISYLEYAGARYRSEYVEAFDMGDPITATTWRSMGQIRLKTSYDKFREWHSEGNKDYIPIALEDIVVPLYKFFDRPYWRRLWIIQELCFGRGGMPIICGQRVTQWRHIRDGVLRCMAIFDLLNDMTRDIIGQLPEGTMIREHSLIHVAQIAQLEIAGHRRELPHVDQSHLPLLAPTLYEHGPLLGSVIRRAVTSLQSECSIGKDRIYGMLNIPGLPQINIEVDYTKSLGAIFTEFTKACVEHGSLDFFAAIDGEDLTWVDEQRKPHTETKPSWVPDYGAVPARRIGVIEGDWYAGGRVPISWSQAKIYGGNRLYCAGKVVDIVDGVGAVSKADLETNIIPNDPIFPVVQQPKVQTSLGDGSPNIHEVLMGGCDINGSKLAGNSRCLYEAFPAEEPSMNSSYYRNWHFLNSSADLLIQGRSLSSYFTPFTDLPSTAPTQPPGQATSSSEQTNLASTSIPQSSAQPSTPIGRKIESAASRQAMEARTKMRRLIVTESSGLLGIAPIKTQPGDAIIIVAGHSKPLIAREMGNPDQGYWHLIGEAYIDGMMQSKLPLSDKTWNSAETRIDKSETKHAFIYNPIVMSSSVLAPLVFTTSYNVIDGKLEKGEKTGHTVNPATLDANPEVPINTPEDLNRAVAAVQKASK</sequence>
<keyword evidence="2" id="KW-0732">Signal</keyword>
<dbReference type="InterPro" id="IPR052895">
    <property type="entry name" value="HetReg/Transcr_Mod"/>
</dbReference>
<dbReference type="PANTHER" id="PTHR24148">
    <property type="entry name" value="ANKYRIN REPEAT DOMAIN-CONTAINING PROTEIN 39 HOMOLOG-RELATED"/>
    <property type="match status" value="1"/>
</dbReference>
<organism evidence="5 6">
    <name type="scientific">Xylaria multiplex</name>
    <dbReference type="NCBI Taxonomy" id="323545"/>
    <lineage>
        <taxon>Eukaryota</taxon>
        <taxon>Fungi</taxon>
        <taxon>Dikarya</taxon>
        <taxon>Ascomycota</taxon>
        <taxon>Pezizomycotina</taxon>
        <taxon>Sordariomycetes</taxon>
        <taxon>Xylariomycetidae</taxon>
        <taxon>Xylariales</taxon>
        <taxon>Xylariaceae</taxon>
        <taxon>Xylaria</taxon>
    </lineage>
</organism>
<feature type="domain" description="Heterokaryon incompatibility" evidence="3">
    <location>
        <begin position="438"/>
        <end position="617"/>
    </location>
</feature>
<dbReference type="Pfam" id="PF06985">
    <property type="entry name" value="HET"/>
    <property type="match status" value="1"/>
</dbReference>
<feature type="domain" description="Cellobiose dehydrogenase-like cytochrome" evidence="4">
    <location>
        <begin position="22"/>
        <end position="197"/>
    </location>
</feature>